<dbReference type="OrthoDB" id="10020456at2759"/>
<accession>A0A183FR17</accession>
<dbReference type="Pfam" id="PF00057">
    <property type="entry name" value="Ldl_recept_a"/>
    <property type="match status" value="1"/>
</dbReference>
<keyword evidence="2" id="KW-0472">Membrane</keyword>
<dbReference type="WBParaSite" id="HPBE_0001023401-mRNA-1">
    <property type="protein sequence ID" value="HPBE_0001023401-mRNA-1"/>
    <property type="gene ID" value="HPBE_0001023401"/>
</dbReference>
<reference evidence="3 4" key="1">
    <citation type="submission" date="2018-11" db="EMBL/GenBank/DDBJ databases">
        <authorList>
            <consortium name="Pathogen Informatics"/>
        </authorList>
    </citation>
    <scope>NUCLEOTIDE SEQUENCE [LARGE SCALE GENOMIC DNA]</scope>
</reference>
<evidence type="ECO:0000256" key="1">
    <source>
        <dbReference type="ARBA" id="ARBA00023157"/>
    </source>
</evidence>
<dbReference type="SUPFAM" id="SSF57424">
    <property type="entry name" value="LDL receptor-like module"/>
    <property type="match status" value="1"/>
</dbReference>
<dbReference type="CDD" id="cd00112">
    <property type="entry name" value="LDLa"/>
    <property type="match status" value="1"/>
</dbReference>
<keyword evidence="1" id="KW-1015">Disulfide bond</keyword>
<feature type="transmembrane region" description="Helical" evidence="2">
    <location>
        <begin position="99"/>
        <end position="120"/>
    </location>
</feature>
<sequence length="148" mass="16223">MEKASANDSLKLIWTAVEGLFDELHHPSSALSSTEDDGAQISSCAEFTCQGGQICVEQDQGVCAMRPQLCIHSSLVCNGVPNCVEGDYSDEQHCYSREIIAGSVGGFLALTAVVFIVVRITTKLDFAPYRLEDRPFDYRTAHHWIPLA</sequence>
<evidence type="ECO:0000313" key="3">
    <source>
        <dbReference type="EMBL" id="VDO84268.1"/>
    </source>
</evidence>
<organism evidence="4 5">
    <name type="scientific">Heligmosomoides polygyrus</name>
    <name type="common">Parasitic roundworm</name>
    <dbReference type="NCBI Taxonomy" id="6339"/>
    <lineage>
        <taxon>Eukaryota</taxon>
        <taxon>Metazoa</taxon>
        <taxon>Ecdysozoa</taxon>
        <taxon>Nematoda</taxon>
        <taxon>Chromadorea</taxon>
        <taxon>Rhabditida</taxon>
        <taxon>Rhabditina</taxon>
        <taxon>Rhabditomorpha</taxon>
        <taxon>Strongyloidea</taxon>
        <taxon>Heligmosomidae</taxon>
        <taxon>Heligmosomoides</taxon>
    </lineage>
</organism>
<keyword evidence="4" id="KW-1185">Reference proteome</keyword>
<accession>A0A3P8C7R4</accession>
<protein>
    <submittedName>
        <fullName evidence="5">EB domain-containing protein</fullName>
    </submittedName>
</protein>
<proteinExistence type="predicted"/>
<evidence type="ECO:0000256" key="2">
    <source>
        <dbReference type="SAM" id="Phobius"/>
    </source>
</evidence>
<dbReference type="InterPro" id="IPR002172">
    <property type="entry name" value="LDrepeatLR_classA_rpt"/>
</dbReference>
<evidence type="ECO:0000313" key="4">
    <source>
        <dbReference type="Proteomes" id="UP000050761"/>
    </source>
</evidence>
<evidence type="ECO:0000313" key="5">
    <source>
        <dbReference type="WBParaSite" id="HPBE_0001023401-mRNA-1"/>
    </source>
</evidence>
<dbReference type="Gene3D" id="4.10.400.10">
    <property type="entry name" value="Low-density Lipoprotein Receptor"/>
    <property type="match status" value="1"/>
</dbReference>
<reference evidence="5" key="2">
    <citation type="submission" date="2019-09" db="UniProtKB">
        <authorList>
            <consortium name="WormBaseParasite"/>
        </authorList>
    </citation>
    <scope>IDENTIFICATION</scope>
</reference>
<keyword evidence="2" id="KW-0812">Transmembrane</keyword>
<keyword evidence="2" id="KW-1133">Transmembrane helix</keyword>
<dbReference type="EMBL" id="UZAH01026696">
    <property type="protein sequence ID" value="VDO84268.1"/>
    <property type="molecule type" value="Genomic_DNA"/>
</dbReference>
<dbReference type="AlphaFoldDB" id="A0A183FR17"/>
<dbReference type="InterPro" id="IPR036055">
    <property type="entry name" value="LDL_receptor-like_sf"/>
</dbReference>
<dbReference type="SMART" id="SM00192">
    <property type="entry name" value="LDLa"/>
    <property type="match status" value="1"/>
</dbReference>
<gene>
    <name evidence="3" type="ORF">HPBE_LOCUS10235</name>
</gene>
<name>A0A183FR17_HELPZ</name>
<dbReference type="Proteomes" id="UP000050761">
    <property type="component" value="Unassembled WGS sequence"/>
</dbReference>